<feature type="region of interest" description="Disordered" evidence="1">
    <location>
        <begin position="344"/>
        <end position="380"/>
    </location>
</feature>
<reference evidence="2 3" key="1">
    <citation type="journal article" date="2024" name="J. Plant Pathol.">
        <title>Sequence and assembly of the genome of Seiridium unicorne, isolate CBS 538.82, causal agent of cypress canker disease.</title>
        <authorList>
            <person name="Scali E."/>
            <person name="Rocca G.D."/>
            <person name="Danti R."/>
            <person name="Garbelotto M."/>
            <person name="Barberini S."/>
            <person name="Baroncelli R."/>
            <person name="Emiliani G."/>
        </authorList>
    </citation>
    <scope>NUCLEOTIDE SEQUENCE [LARGE SCALE GENOMIC DNA]</scope>
    <source>
        <strain evidence="2 3">BM-138-508</strain>
    </source>
</reference>
<protein>
    <submittedName>
        <fullName evidence="2">Ubiquitin-like protease family profile domain-containing protein</fullName>
    </submittedName>
</protein>
<proteinExistence type="predicted"/>
<dbReference type="Proteomes" id="UP001408356">
    <property type="component" value="Unassembled WGS sequence"/>
</dbReference>
<feature type="compositionally biased region" description="Basic and acidic residues" evidence="1">
    <location>
        <begin position="366"/>
        <end position="380"/>
    </location>
</feature>
<sequence length="380" mass="42514">MPSKEDKAPRAKAGTAGITEDIKLVRTGVLCNGELATYSKGKSHNPRNNAPNSLPVDLNEVADALYALNDLQLKRDEPIHPLSLTHALRSLFHSLPDPVQSQISIPNASLFDELFGEARIEQFEALIAKKSMARGSATGREFWHKIRQKEYVFWPIYTSTGYWSTMIVHLERSDLAGEFDTVTDFAVVDASRHRANIMQSQRASARVRQLLGSGGMELKSSAERQIWVPVQGDTWESGIRSFQLIRQLVLRVTDNVCNGLCFQDSHFFSTPTSGWLDVDFVRHEMIGMILERCNHILDYSCRYALEPIQDIRLEGKGQSSPDCLAPRDNGKMAYVPKTDQYAGCYSPYEEEGSDANATEGSDESGDDLHELPEDSRPSED</sequence>
<comment type="caution">
    <text evidence="2">The sequence shown here is derived from an EMBL/GenBank/DDBJ whole genome shotgun (WGS) entry which is preliminary data.</text>
</comment>
<name>A0ABR2UZC5_9PEZI</name>
<keyword evidence="3" id="KW-1185">Reference proteome</keyword>
<gene>
    <name evidence="2" type="ORF">SUNI508_07331</name>
</gene>
<evidence type="ECO:0000313" key="3">
    <source>
        <dbReference type="Proteomes" id="UP001408356"/>
    </source>
</evidence>
<organism evidence="2 3">
    <name type="scientific">Seiridium unicorne</name>
    <dbReference type="NCBI Taxonomy" id="138068"/>
    <lineage>
        <taxon>Eukaryota</taxon>
        <taxon>Fungi</taxon>
        <taxon>Dikarya</taxon>
        <taxon>Ascomycota</taxon>
        <taxon>Pezizomycotina</taxon>
        <taxon>Sordariomycetes</taxon>
        <taxon>Xylariomycetidae</taxon>
        <taxon>Amphisphaeriales</taxon>
        <taxon>Sporocadaceae</taxon>
        <taxon>Seiridium</taxon>
    </lineage>
</organism>
<evidence type="ECO:0000313" key="2">
    <source>
        <dbReference type="EMBL" id="KAK9419595.1"/>
    </source>
</evidence>
<dbReference type="EMBL" id="JARVKF010000310">
    <property type="protein sequence ID" value="KAK9419595.1"/>
    <property type="molecule type" value="Genomic_DNA"/>
</dbReference>
<evidence type="ECO:0000256" key="1">
    <source>
        <dbReference type="SAM" id="MobiDB-lite"/>
    </source>
</evidence>
<accession>A0ABR2UZC5</accession>